<dbReference type="PANTHER" id="PTHR34203">
    <property type="entry name" value="METHYLTRANSFERASE, FKBM FAMILY PROTEIN"/>
    <property type="match status" value="1"/>
</dbReference>
<dbReference type="InterPro" id="IPR006342">
    <property type="entry name" value="FkbM_mtfrase"/>
</dbReference>
<dbReference type="SUPFAM" id="SSF53335">
    <property type="entry name" value="S-adenosyl-L-methionine-dependent methyltransferases"/>
    <property type="match status" value="1"/>
</dbReference>
<feature type="domain" description="Methyltransferase FkbM" evidence="1">
    <location>
        <begin position="162"/>
        <end position="322"/>
    </location>
</feature>
<name>A0A3B6VPQ8_BRAHO</name>
<dbReference type="InterPro" id="IPR052514">
    <property type="entry name" value="SAM-dependent_MTase"/>
</dbReference>
<evidence type="ECO:0000313" key="3">
    <source>
        <dbReference type="Proteomes" id="UP000092328"/>
    </source>
</evidence>
<organism evidence="2 3">
    <name type="scientific">Brachyspira hyodysenteriae ATCC 27164</name>
    <dbReference type="NCBI Taxonomy" id="1266923"/>
    <lineage>
        <taxon>Bacteria</taxon>
        <taxon>Pseudomonadati</taxon>
        <taxon>Spirochaetota</taxon>
        <taxon>Spirochaetia</taxon>
        <taxon>Brachyspirales</taxon>
        <taxon>Brachyspiraceae</taxon>
        <taxon>Brachyspira</taxon>
    </lineage>
</organism>
<dbReference type="OrthoDB" id="5329963at2"/>
<dbReference type="RefSeq" id="WP_020065025.1">
    <property type="nucleotide sequence ID" value="NZ_CP015910.2"/>
</dbReference>
<dbReference type="Proteomes" id="UP000092328">
    <property type="component" value="Chromosome"/>
</dbReference>
<dbReference type="InterPro" id="IPR029063">
    <property type="entry name" value="SAM-dependent_MTases_sf"/>
</dbReference>
<dbReference type="AlphaFoldDB" id="A0A3B6VPQ8"/>
<dbReference type="GeneID" id="63961550"/>
<gene>
    <name evidence="2" type="ORF">BHYOB78_00865</name>
</gene>
<sequence>MNRKVIDEIVWWIPFKKLRNNIRIYLNNKLDDDPMEAYDIEWVKKFIKSLKEDKNFIKKYKILMKNLDKDSIETISNIIIKVFKIINNIDSYKSIINGEELKSVVKMYNEYLSKIIKINDECYLYEDYVLPVNKFEKCIFYSKLSIEYINNLHNIKNRDIIDAGAFIGDSGIMLSKYTNKNVYCFEPFKNTYDIMLKTIELNNIKNIVPVNLALGNENSKITSFYDPQNAVNGCNSLINNNNDVYTNEEIINMITLDEFVYKNNLEVGLIKTDLEGFEQEFLKGAINTIKKHKPVLLISIYHNYSDFFDIKPMIEDLNLGYKFKIVKPIDNTIILETTLIAEIY</sequence>
<dbReference type="KEGG" id="bhd:BHYOB78_00865"/>
<dbReference type="Gene3D" id="3.40.50.150">
    <property type="entry name" value="Vaccinia Virus protein VP39"/>
    <property type="match status" value="1"/>
</dbReference>
<evidence type="ECO:0000313" key="2">
    <source>
        <dbReference type="EMBL" id="ANN62454.1"/>
    </source>
</evidence>
<dbReference type="NCBIfam" id="TIGR01444">
    <property type="entry name" value="fkbM_fam"/>
    <property type="match status" value="1"/>
</dbReference>
<reference evidence="3" key="1">
    <citation type="journal article" date="2016" name="Genome Announc.">
        <title>Complete Genome Sequence of Brachyspira hyodysenteriae Type Strain B78 (ATCC 27164).</title>
        <authorList>
            <person name="Mirajkar N.S."/>
            <person name="Johnson T.J."/>
            <person name="Gebhart C.J."/>
        </authorList>
    </citation>
    <scope>NUCLEOTIDE SEQUENCE [LARGE SCALE GENOMIC DNA]</scope>
    <source>
        <strain evidence="3">B78</strain>
    </source>
</reference>
<reference evidence="3" key="2">
    <citation type="journal article" date="2017" name="Genome Announc.">
        <title>Correction for Mirajkar et al., Complete Genome Sequence of Brachyspira hyodysenteriae Type Strain B78 (ATCC 27164).</title>
        <authorList>
            <person name="Mirajkar N.S."/>
            <person name="Johnson T.J."/>
            <person name="Gebhart C.J."/>
        </authorList>
    </citation>
    <scope>NUCLEOTIDE SEQUENCE [LARGE SCALE GENOMIC DNA]</scope>
    <source>
        <strain evidence="3">B78</strain>
    </source>
</reference>
<evidence type="ECO:0000259" key="1">
    <source>
        <dbReference type="Pfam" id="PF05050"/>
    </source>
</evidence>
<dbReference type="Pfam" id="PF05050">
    <property type="entry name" value="Methyltransf_21"/>
    <property type="match status" value="1"/>
</dbReference>
<accession>A0A3B6VPQ8</accession>
<keyword evidence="3" id="KW-1185">Reference proteome</keyword>
<dbReference type="PANTHER" id="PTHR34203:SF15">
    <property type="entry name" value="SLL1173 PROTEIN"/>
    <property type="match status" value="1"/>
</dbReference>
<protein>
    <recommendedName>
        <fullName evidence="1">Methyltransferase FkbM domain-containing protein</fullName>
    </recommendedName>
</protein>
<proteinExistence type="predicted"/>
<dbReference type="EMBL" id="CP015910">
    <property type="protein sequence ID" value="ANN62454.1"/>
    <property type="molecule type" value="Genomic_DNA"/>
</dbReference>